<comment type="similarity">
    <text evidence="1">Belongs to the isochorismatase family.</text>
</comment>
<dbReference type="PANTHER" id="PTHR43540">
    <property type="entry name" value="PEROXYUREIDOACRYLATE/UREIDOACRYLATE AMIDOHYDROLASE-RELATED"/>
    <property type="match status" value="1"/>
</dbReference>
<dbReference type="GO" id="GO:0016787">
    <property type="term" value="F:hydrolase activity"/>
    <property type="evidence" value="ECO:0007669"/>
    <property type="project" value="UniProtKB-KW"/>
</dbReference>
<dbReference type="Gene3D" id="3.40.50.850">
    <property type="entry name" value="Isochorismatase-like"/>
    <property type="match status" value="1"/>
</dbReference>
<dbReference type="Pfam" id="PF00857">
    <property type="entry name" value="Isochorismatase"/>
    <property type="match status" value="1"/>
</dbReference>
<dbReference type="Proteomes" id="UP000277811">
    <property type="component" value="Unassembled WGS sequence"/>
</dbReference>
<gene>
    <name evidence="5" type="ORF">LUCI_4500</name>
</gene>
<sequence length="206" mass="23200">MNLRDKGFLFIKWLTIFLLAIWWLSGCSNITASKSNYQKALLVIDVQEDSTGKILKPPFLYQSGSDLFISKINKIIEAANNDGVLVVYTRMNSKMEDTPGSKLDARLKKINDNIFLKDKLDAFSSSDGRFEKFITNQKNIKELYIIGLDATLCVNETARAAVRRGYKTTVLSDAITTISNKGINEIINDYKNSGILVTTSDQIWKL</sequence>
<dbReference type="CDD" id="cd00431">
    <property type="entry name" value="cysteine_hydrolases"/>
    <property type="match status" value="1"/>
</dbReference>
<dbReference type="InterPro" id="IPR050272">
    <property type="entry name" value="Isochorismatase-like_hydrls"/>
</dbReference>
<keyword evidence="3" id="KW-0472">Membrane</keyword>
<protein>
    <recommendedName>
        <fullName evidence="4">Isochorismatase-like domain-containing protein</fullName>
    </recommendedName>
</protein>
<keyword evidence="6" id="KW-1185">Reference proteome</keyword>
<evidence type="ECO:0000313" key="5">
    <source>
        <dbReference type="EMBL" id="VBB09213.1"/>
    </source>
</evidence>
<name>A0A498RGI8_9FIRM</name>
<evidence type="ECO:0000256" key="1">
    <source>
        <dbReference type="ARBA" id="ARBA00006336"/>
    </source>
</evidence>
<evidence type="ECO:0000259" key="4">
    <source>
        <dbReference type="Pfam" id="PF00857"/>
    </source>
</evidence>
<dbReference type="EMBL" id="UPPP01000111">
    <property type="protein sequence ID" value="VBB09213.1"/>
    <property type="molecule type" value="Genomic_DNA"/>
</dbReference>
<dbReference type="InterPro" id="IPR036380">
    <property type="entry name" value="Isochorismatase-like_sf"/>
</dbReference>
<keyword evidence="3" id="KW-1133">Transmembrane helix</keyword>
<reference evidence="5 6" key="1">
    <citation type="submission" date="2018-06" db="EMBL/GenBank/DDBJ databases">
        <authorList>
            <person name="Strepis N."/>
        </authorList>
    </citation>
    <scope>NUCLEOTIDE SEQUENCE [LARGE SCALE GENOMIC DNA]</scope>
    <source>
        <strain evidence="5">LUCI</strain>
    </source>
</reference>
<dbReference type="AlphaFoldDB" id="A0A498RGI8"/>
<keyword evidence="3" id="KW-0812">Transmembrane</keyword>
<evidence type="ECO:0000256" key="3">
    <source>
        <dbReference type="SAM" id="Phobius"/>
    </source>
</evidence>
<organism evidence="5 6">
    <name type="scientific">Lucifera butyrica</name>
    <dbReference type="NCBI Taxonomy" id="1351585"/>
    <lineage>
        <taxon>Bacteria</taxon>
        <taxon>Bacillati</taxon>
        <taxon>Bacillota</taxon>
        <taxon>Negativicutes</taxon>
        <taxon>Veillonellales</taxon>
        <taxon>Veillonellaceae</taxon>
        <taxon>Lucifera</taxon>
    </lineage>
</organism>
<dbReference type="InterPro" id="IPR000868">
    <property type="entry name" value="Isochorismatase-like_dom"/>
</dbReference>
<dbReference type="PANTHER" id="PTHR43540:SF6">
    <property type="entry name" value="ISOCHORISMATASE-LIKE DOMAIN-CONTAINING PROTEIN"/>
    <property type="match status" value="1"/>
</dbReference>
<feature type="domain" description="Isochorismatase-like" evidence="4">
    <location>
        <begin position="40"/>
        <end position="202"/>
    </location>
</feature>
<dbReference type="SUPFAM" id="SSF52499">
    <property type="entry name" value="Isochorismatase-like hydrolases"/>
    <property type="match status" value="1"/>
</dbReference>
<accession>A0A498RGI8</accession>
<dbReference type="PROSITE" id="PS51257">
    <property type="entry name" value="PROKAR_LIPOPROTEIN"/>
    <property type="match status" value="1"/>
</dbReference>
<keyword evidence="2" id="KW-0378">Hydrolase</keyword>
<evidence type="ECO:0000313" key="6">
    <source>
        <dbReference type="Proteomes" id="UP000277811"/>
    </source>
</evidence>
<proteinExistence type="inferred from homology"/>
<feature type="transmembrane region" description="Helical" evidence="3">
    <location>
        <begin position="7"/>
        <end position="25"/>
    </location>
</feature>
<dbReference type="RefSeq" id="WP_165866120.1">
    <property type="nucleotide sequence ID" value="NZ_UPPP01000111.1"/>
</dbReference>
<evidence type="ECO:0000256" key="2">
    <source>
        <dbReference type="ARBA" id="ARBA00022801"/>
    </source>
</evidence>